<dbReference type="KEGG" id="wso:WSWS_01160"/>
<name>A0A288QUK4_9LACO</name>
<keyword evidence="2" id="KW-1185">Reference proteome</keyword>
<dbReference type="AlphaFoldDB" id="A0A288QUK4"/>
<accession>A0A288QUK4</accession>
<dbReference type="GeneID" id="94546348"/>
<reference evidence="1 2" key="1">
    <citation type="submission" date="2018-07" db="EMBL/GenBank/DDBJ databases">
        <title>Genomic Encyclopedia of Type Strains, Phase III (KMG-III): the genomes of soil and plant-associated and newly described type strains.</title>
        <authorList>
            <person name="Whitman W."/>
        </authorList>
    </citation>
    <scope>NUCLEOTIDE SEQUENCE [LARGE SCALE GENOMIC DNA]</scope>
    <source>
        <strain evidence="1 2">CECT 7031</strain>
    </source>
</reference>
<protein>
    <submittedName>
        <fullName evidence="1">Uncharacterized protein</fullName>
    </submittedName>
</protein>
<organism evidence="1 2">
    <name type="scientific">Weissella soli</name>
    <dbReference type="NCBI Taxonomy" id="155866"/>
    <lineage>
        <taxon>Bacteria</taxon>
        <taxon>Bacillati</taxon>
        <taxon>Bacillota</taxon>
        <taxon>Bacilli</taxon>
        <taxon>Lactobacillales</taxon>
        <taxon>Lactobacillaceae</taxon>
        <taxon>Weissella</taxon>
    </lineage>
</organism>
<dbReference type="RefSeq" id="WP_070230384.1">
    <property type="nucleotide sequence ID" value="NZ_BJYO01000002.1"/>
</dbReference>
<gene>
    <name evidence="1" type="ORF">DFP99_0789</name>
</gene>
<proteinExistence type="predicted"/>
<dbReference type="EMBL" id="QRAS01000001">
    <property type="protein sequence ID" value="RDL12350.1"/>
    <property type="molecule type" value="Genomic_DNA"/>
</dbReference>
<sequence>MQEKFRWQRSGSAAISAMLAMITFSLIYLSWINQENQRAKIIQSEIRYYAFRERLLQQKMAGKE</sequence>
<dbReference type="Proteomes" id="UP000254912">
    <property type="component" value="Unassembled WGS sequence"/>
</dbReference>
<comment type="caution">
    <text evidence="1">The sequence shown here is derived from an EMBL/GenBank/DDBJ whole genome shotgun (WGS) entry which is preliminary data.</text>
</comment>
<evidence type="ECO:0000313" key="2">
    <source>
        <dbReference type="Proteomes" id="UP000254912"/>
    </source>
</evidence>
<evidence type="ECO:0000313" key="1">
    <source>
        <dbReference type="EMBL" id="RDL12350.1"/>
    </source>
</evidence>